<feature type="region of interest" description="Disordered" evidence="2">
    <location>
        <begin position="567"/>
        <end position="605"/>
    </location>
</feature>
<dbReference type="EMBL" id="LDAU01000118">
    <property type="protein sequence ID" value="KRX04379.1"/>
    <property type="molecule type" value="Genomic_DNA"/>
</dbReference>
<dbReference type="Gene3D" id="3.40.50.300">
    <property type="entry name" value="P-loop containing nucleotide triphosphate hydrolases"/>
    <property type="match status" value="1"/>
</dbReference>
<comment type="similarity">
    <text evidence="1">Belongs to the adenylate kinase family.</text>
</comment>
<dbReference type="InterPro" id="IPR052634">
    <property type="entry name" value="Sperm_flagellar-bone_growth"/>
</dbReference>
<comment type="caution">
    <text evidence="4">The sequence shown here is derived from an EMBL/GenBank/DDBJ whole genome shotgun (WGS) entry which is preliminary data.</text>
</comment>
<dbReference type="InterPro" id="IPR036872">
    <property type="entry name" value="CH_dom_sf"/>
</dbReference>
<feature type="domain" description="CH-like" evidence="3">
    <location>
        <begin position="7"/>
        <end position="75"/>
    </location>
</feature>
<feature type="region of interest" description="Disordered" evidence="2">
    <location>
        <begin position="916"/>
        <end position="989"/>
    </location>
</feature>
<evidence type="ECO:0000256" key="2">
    <source>
        <dbReference type="SAM" id="MobiDB-lite"/>
    </source>
</evidence>
<accession>A0A0V0QQ15</accession>
<dbReference type="InterPro" id="IPR036193">
    <property type="entry name" value="ADK_active_lid_dom_sf"/>
</dbReference>
<evidence type="ECO:0000259" key="3">
    <source>
        <dbReference type="Pfam" id="PF06294"/>
    </source>
</evidence>
<evidence type="ECO:0000313" key="5">
    <source>
        <dbReference type="Proteomes" id="UP000054937"/>
    </source>
</evidence>
<dbReference type="GO" id="GO:0005737">
    <property type="term" value="C:cytoplasm"/>
    <property type="evidence" value="ECO:0007669"/>
    <property type="project" value="UniProtKB-ARBA"/>
</dbReference>
<dbReference type="InterPro" id="IPR010441">
    <property type="entry name" value="CH_2"/>
</dbReference>
<feature type="compositionally biased region" description="Basic residues" evidence="2">
    <location>
        <begin position="578"/>
        <end position="590"/>
    </location>
</feature>
<keyword evidence="5" id="KW-1185">Reference proteome</keyword>
<dbReference type="Gene3D" id="1.10.418.10">
    <property type="entry name" value="Calponin-like domain"/>
    <property type="match status" value="1"/>
</dbReference>
<proteinExistence type="inferred from homology"/>
<dbReference type="SUPFAM" id="SSF47576">
    <property type="entry name" value="Calponin-homology domain, CH-domain"/>
    <property type="match status" value="1"/>
</dbReference>
<dbReference type="InParanoid" id="A0A0V0QQ15"/>
<feature type="compositionally biased region" description="Basic and acidic residues" evidence="2">
    <location>
        <begin position="921"/>
        <end position="939"/>
    </location>
</feature>
<dbReference type="PANTHER" id="PTHR14919:SF0">
    <property type="entry name" value="SPERM FLAGELLAR PROTEIN 2"/>
    <property type="match status" value="1"/>
</dbReference>
<evidence type="ECO:0000256" key="1">
    <source>
        <dbReference type="ARBA" id="ARBA00007220"/>
    </source>
</evidence>
<sequence>MSQQEQLLQWVNQDLRLSKNISNINQDFGNGFLFKEVLNKLGYNFQDLNKIINNQEINSQNKNNNVFEQFTSTVNKNNDKHLQSSFKSNTFTKTQLPRKILEIEEKLEKFREEKIKHEIIAKQQFEQDQILDWELKQEFRQQELEKLRANKTYMKDVEQRIYQNWQKTEMDKKARQDKEKQFQDFMTGKILKKIQDQRDLDEDEFVNGVKYFKKNAQRQGIELKHNPEEEKREVKKPKFNPQTTLAKIKERTQQQIEARKLKQKRQNKMMVDQLIQTEIVEQKKLQADFLEKVFNNSIQCNQEGWKQVDTINKEQIISDNRLLASEKFNTDLNEYFRQQQLEQKQNQEEKQRIREKEIRQRDLEYMQINLDRKINKRKKHNKICENTLDQILDLVDICFKHQQKNNSQQLEQSYWDDMLKKFINNKLFDNQQSVDLFQQEKNQLTSNLNLDESDQIQKKQAEDEFKQYFSAQKIWNAVHEFPEGKEKFNSIDNNDYLGNFLTEIVDNLHPKQEKTQIPQEIPNYLPLKLSMIGLPFSGKKTLANLLKQKYQLELIDPKQIIQQAHELAFPPPEDDKNKKKGAKKDTKKKGNAKDQEEEKPVNPELIELGQKVHEFIENNLEIPDEFQVQAAIIQIKELFPLLTNEELVEKIQNWNEAEEQRQANILKEQEEALKKNAKKPAKAPAKKGAKEQPVTEEKPEEKSEQELLQEKIKEKKPFGYSQGYVLLNFPLNIKQAKLLEKQLIGFVTEDERLNPKAEEKKKIIGQLVKQKETPPDTTLKQSGIDLYIYLDNNQEEVVKRADGRRIDPTTETVYHLDYNPPTDPKIKDRLQELPAESENIKKFEEQLDKEKEPLFNYLQIFGIEGAYQAFSKINTQESLLQSYLNLENLIQQVLIQKRPDLEEKVENQQKLEQQQQQLQEEQQKQEEIQNQENQEKEQQETNQENGEQVEYQNKNSEKNNQEVSQKSNQSVQEQEQQQQEEENEKDIKSPLDILNQQQMEELIKIWDDVQIQYVKDLQSAFINIDDHRQSVDQKSEDLQNRFLQIVEKQDDKQEKIDQYVQSYNRFYQESGQIMKFQNAKNEIQIHLDEVYESLWDSIENKKNLAQLERKNITCSGWIESEMEKVFGQFFRIYQIEINKLHEIVEMFYFILDTLENKPINEVQEHVVLEPDFKQLLGQKQIKYQFIVIIIL</sequence>
<organism evidence="4 5">
    <name type="scientific">Pseudocohnilembus persalinus</name>
    <name type="common">Ciliate</name>
    <dbReference type="NCBI Taxonomy" id="266149"/>
    <lineage>
        <taxon>Eukaryota</taxon>
        <taxon>Sar</taxon>
        <taxon>Alveolata</taxon>
        <taxon>Ciliophora</taxon>
        <taxon>Intramacronucleata</taxon>
        <taxon>Oligohymenophorea</taxon>
        <taxon>Scuticociliatia</taxon>
        <taxon>Philasterida</taxon>
        <taxon>Pseudocohnilembidae</taxon>
        <taxon>Pseudocohnilembus</taxon>
    </lineage>
</organism>
<dbReference type="Proteomes" id="UP000054937">
    <property type="component" value="Unassembled WGS sequence"/>
</dbReference>
<feature type="compositionally biased region" description="Basic and acidic residues" evidence="2">
    <location>
        <begin position="591"/>
        <end position="601"/>
    </location>
</feature>
<feature type="region of interest" description="Disordered" evidence="2">
    <location>
        <begin position="673"/>
        <end position="707"/>
    </location>
</feature>
<gene>
    <name evidence="4" type="ORF">PPERSA_05640</name>
</gene>
<dbReference type="InterPro" id="IPR027417">
    <property type="entry name" value="P-loop_NTPase"/>
</dbReference>
<dbReference type="Pfam" id="PF06294">
    <property type="entry name" value="CH_2"/>
    <property type="match status" value="1"/>
</dbReference>
<feature type="compositionally biased region" description="Basic residues" evidence="2">
    <location>
        <begin position="675"/>
        <end position="687"/>
    </location>
</feature>
<reference evidence="4 5" key="1">
    <citation type="journal article" date="2015" name="Sci. Rep.">
        <title>Genome of the facultative scuticociliatosis pathogen Pseudocohnilembus persalinus provides insight into its virulence through horizontal gene transfer.</title>
        <authorList>
            <person name="Xiong J."/>
            <person name="Wang G."/>
            <person name="Cheng J."/>
            <person name="Tian M."/>
            <person name="Pan X."/>
            <person name="Warren A."/>
            <person name="Jiang C."/>
            <person name="Yuan D."/>
            <person name="Miao W."/>
        </authorList>
    </citation>
    <scope>NUCLEOTIDE SEQUENCE [LARGE SCALE GENOMIC DNA]</scope>
    <source>
        <strain evidence="4">36N120E</strain>
    </source>
</reference>
<protein>
    <submittedName>
        <fullName evidence="4">Calponin homology domain</fullName>
    </submittedName>
</protein>
<feature type="compositionally biased region" description="Low complexity" evidence="2">
    <location>
        <begin position="961"/>
        <end position="977"/>
    </location>
</feature>
<name>A0A0V0QQ15_PSEPJ</name>
<feature type="compositionally biased region" description="Low complexity" evidence="2">
    <location>
        <begin position="940"/>
        <end position="950"/>
    </location>
</feature>
<dbReference type="PANTHER" id="PTHR14919">
    <property type="entry name" value="KPL2-RELATED"/>
    <property type="match status" value="1"/>
</dbReference>
<dbReference type="OMA" id="VEYYHAI"/>
<dbReference type="AlphaFoldDB" id="A0A0V0QQ15"/>
<dbReference type="OrthoDB" id="62528at2759"/>
<feature type="compositionally biased region" description="Basic and acidic residues" evidence="2">
    <location>
        <begin position="688"/>
        <end position="707"/>
    </location>
</feature>
<evidence type="ECO:0000313" key="4">
    <source>
        <dbReference type="EMBL" id="KRX04379.1"/>
    </source>
</evidence>
<dbReference type="GO" id="GO:0004017">
    <property type="term" value="F:AMP kinase activity"/>
    <property type="evidence" value="ECO:0007669"/>
    <property type="project" value="InterPro"/>
</dbReference>
<dbReference type="SUPFAM" id="SSF57774">
    <property type="entry name" value="Microbial and mitochondrial ADK, insert 'zinc finger' domain"/>
    <property type="match status" value="1"/>
</dbReference>